<dbReference type="Proteomes" id="UP000029228">
    <property type="component" value="Unassembled WGS sequence"/>
</dbReference>
<feature type="transmembrane region" description="Helical" evidence="5">
    <location>
        <begin position="150"/>
        <end position="169"/>
    </location>
</feature>
<feature type="transmembrane region" description="Helical" evidence="5">
    <location>
        <begin position="80"/>
        <end position="100"/>
    </location>
</feature>
<keyword evidence="1 5" id="KW-1003">Cell membrane</keyword>
<dbReference type="NCBIfam" id="TIGR00997">
    <property type="entry name" value="ispZ"/>
    <property type="match status" value="1"/>
</dbReference>
<keyword evidence="3 5" id="KW-1133">Transmembrane helix</keyword>
<dbReference type="AlphaFoldDB" id="A0A090RTK2"/>
<gene>
    <name evidence="5" type="primary">yciB</name>
    <name evidence="6" type="ORF">JCM19235_2039</name>
</gene>
<dbReference type="NCBIfam" id="NF001325">
    <property type="entry name" value="PRK00259.1-3"/>
    <property type="match status" value="1"/>
</dbReference>
<reference evidence="6 7" key="1">
    <citation type="submission" date="2014-09" db="EMBL/GenBank/DDBJ databases">
        <title>Vibrio maritimus JCM 19235. (C45) whole genome shotgun sequence.</title>
        <authorList>
            <person name="Sawabe T."/>
            <person name="Meirelles P."/>
            <person name="Nakanishi M."/>
            <person name="Sayaka M."/>
            <person name="Hattori M."/>
            <person name="Ohkuma M."/>
        </authorList>
    </citation>
    <scope>NUCLEOTIDE SEQUENCE [LARGE SCALE GENOMIC DNA]</scope>
    <source>
        <strain evidence="7">JCM19235</strain>
    </source>
</reference>
<feature type="transmembrane region" description="Helical" evidence="5">
    <location>
        <begin position="51"/>
        <end position="68"/>
    </location>
</feature>
<evidence type="ECO:0000256" key="2">
    <source>
        <dbReference type="ARBA" id="ARBA00022692"/>
    </source>
</evidence>
<comment type="subcellular location">
    <subcellularLocation>
        <location evidence="5">Cell inner membrane</location>
        <topology evidence="5">Multi-pass membrane protein</topology>
    </subcellularLocation>
</comment>
<accession>A0A090RTK2</accession>
<dbReference type="Pfam" id="PF04279">
    <property type="entry name" value="IspA"/>
    <property type="match status" value="1"/>
</dbReference>
<evidence type="ECO:0000313" key="7">
    <source>
        <dbReference type="Proteomes" id="UP000029228"/>
    </source>
</evidence>
<dbReference type="HAMAP" id="MF_00189">
    <property type="entry name" value="YciB"/>
    <property type="match status" value="1"/>
</dbReference>
<keyword evidence="2 5" id="KW-0812">Transmembrane</keyword>
<dbReference type="EMBL" id="BBMR01000003">
    <property type="protein sequence ID" value="GAL18616.1"/>
    <property type="molecule type" value="Genomic_DNA"/>
</dbReference>
<dbReference type="STRING" id="990268.JCM19235_2039"/>
<evidence type="ECO:0000313" key="6">
    <source>
        <dbReference type="EMBL" id="GAL18616.1"/>
    </source>
</evidence>
<dbReference type="OrthoDB" id="9788219at2"/>
<name>A0A090RTK2_9VIBR</name>
<evidence type="ECO:0000256" key="4">
    <source>
        <dbReference type="ARBA" id="ARBA00023136"/>
    </source>
</evidence>
<dbReference type="PANTHER" id="PTHR36917">
    <property type="entry name" value="INTRACELLULAR SEPTATION PROTEIN A-RELATED"/>
    <property type="match status" value="1"/>
</dbReference>
<reference evidence="6 7" key="2">
    <citation type="submission" date="2014-09" db="EMBL/GenBank/DDBJ databases">
        <authorList>
            <consortium name="NBRP consortium"/>
            <person name="Sawabe T."/>
            <person name="Meirelles P."/>
            <person name="Nakanishi M."/>
            <person name="Sayaka M."/>
            <person name="Hattori M."/>
            <person name="Ohkuma M."/>
        </authorList>
    </citation>
    <scope>NUCLEOTIDE SEQUENCE [LARGE SCALE GENOMIC DNA]</scope>
    <source>
        <strain evidence="7">JCM19235</strain>
    </source>
</reference>
<dbReference type="NCBIfam" id="NF001324">
    <property type="entry name" value="PRK00259.1-2"/>
    <property type="match status" value="1"/>
</dbReference>
<evidence type="ECO:0000256" key="1">
    <source>
        <dbReference type="ARBA" id="ARBA00022475"/>
    </source>
</evidence>
<keyword evidence="5" id="KW-0997">Cell inner membrane</keyword>
<sequence>MKQLLDFIPLIIFFVLYKMQDIYVATGALIVATAVQIGVTYLLYKKVEKMQLITFAMVAVFGGMTIFFHDDNFIKWKVTIVYALFAIALAVTHAMGRGLIKGMLGKELTLPDSVWAKVNYAWVGFFSFCAGLNIYVAYSLPLDVWVNFKVFGLLIATLLFTVFTGIYIYKHMPKEQADEDTKNENQDHTS</sequence>
<keyword evidence="7" id="KW-1185">Reference proteome</keyword>
<protein>
    <recommendedName>
        <fullName evidence="5">Inner membrane-spanning protein YciB</fullName>
    </recommendedName>
</protein>
<dbReference type="PANTHER" id="PTHR36917:SF1">
    <property type="entry name" value="INNER MEMBRANE-SPANNING PROTEIN YCIB"/>
    <property type="match status" value="1"/>
</dbReference>
<dbReference type="GO" id="GO:0005886">
    <property type="term" value="C:plasma membrane"/>
    <property type="evidence" value="ECO:0007669"/>
    <property type="project" value="UniProtKB-SubCell"/>
</dbReference>
<feature type="transmembrane region" description="Helical" evidence="5">
    <location>
        <begin position="22"/>
        <end position="44"/>
    </location>
</feature>
<evidence type="ECO:0000256" key="3">
    <source>
        <dbReference type="ARBA" id="ARBA00022989"/>
    </source>
</evidence>
<keyword evidence="4 5" id="KW-0472">Membrane</keyword>
<dbReference type="InterPro" id="IPR006008">
    <property type="entry name" value="YciB"/>
</dbReference>
<comment type="similarity">
    <text evidence="5">Belongs to the YciB family.</text>
</comment>
<organism evidence="6 7">
    <name type="scientific">Vibrio maritimus</name>
    <dbReference type="NCBI Taxonomy" id="990268"/>
    <lineage>
        <taxon>Bacteria</taxon>
        <taxon>Pseudomonadati</taxon>
        <taxon>Pseudomonadota</taxon>
        <taxon>Gammaproteobacteria</taxon>
        <taxon>Vibrionales</taxon>
        <taxon>Vibrionaceae</taxon>
        <taxon>Vibrio</taxon>
    </lineage>
</organism>
<evidence type="ECO:0000256" key="5">
    <source>
        <dbReference type="HAMAP-Rule" id="MF_00189"/>
    </source>
</evidence>
<comment type="caution">
    <text evidence="6">The sequence shown here is derived from an EMBL/GenBank/DDBJ whole genome shotgun (WGS) entry which is preliminary data.</text>
</comment>
<comment type="function">
    <text evidence="5">Plays a role in cell envelope biogenesis, maintenance of cell envelope integrity and membrane homeostasis.</text>
</comment>
<proteinExistence type="inferred from homology"/>
<feature type="transmembrane region" description="Helical" evidence="5">
    <location>
        <begin position="120"/>
        <end position="138"/>
    </location>
</feature>